<comment type="caution">
    <text evidence="2">The sequence shown here is derived from an EMBL/GenBank/DDBJ whole genome shotgun (WGS) entry which is preliminary data.</text>
</comment>
<dbReference type="PATRIC" id="fig|523841.21.peg.2365"/>
<feature type="transmembrane region" description="Helical" evidence="1">
    <location>
        <begin position="33"/>
        <end position="52"/>
    </location>
</feature>
<evidence type="ECO:0000313" key="3">
    <source>
        <dbReference type="Proteomes" id="UP000011603"/>
    </source>
</evidence>
<keyword evidence="1" id="KW-0812">Transmembrane</keyword>
<dbReference type="RefSeq" id="WP_004059322.1">
    <property type="nucleotide sequence ID" value="NC_017941.2"/>
</dbReference>
<keyword evidence="3" id="KW-1185">Reference proteome</keyword>
<accession>M0IVE6</accession>
<evidence type="ECO:0000313" key="2">
    <source>
        <dbReference type="EMBL" id="ELZ99997.1"/>
    </source>
</evidence>
<protein>
    <submittedName>
        <fullName evidence="2">Uncharacterized protein</fullName>
    </submittedName>
</protein>
<keyword evidence="1" id="KW-1133">Transmembrane helix</keyword>
<reference evidence="2 3" key="1">
    <citation type="journal article" date="2014" name="PLoS Genet.">
        <title>Phylogenetically driven sequencing of extremely halophilic archaea reveals strategies for static and dynamic osmo-response.</title>
        <authorList>
            <person name="Becker E.A."/>
            <person name="Seitzer P.M."/>
            <person name="Tritt A."/>
            <person name="Larsen D."/>
            <person name="Krusor M."/>
            <person name="Yao A.I."/>
            <person name="Wu D."/>
            <person name="Madern D."/>
            <person name="Eisen J.A."/>
            <person name="Darling A.E."/>
            <person name="Facciotti M.T."/>
        </authorList>
    </citation>
    <scope>NUCLEOTIDE SEQUENCE [LARGE SCALE GENOMIC DNA]</scope>
    <source>
        <strain evidence="3">ATCC 33500 / DSM 1411 / JCM 8866 / NBRC 14739 / NCIMB 2177 / R-4</strain>
    </source>
</reference>
<feature type="transmembrane region" description="Helical" evidence="1">
    <location>
        <begin position="7"/>
        <end position="27"/>
    </location>
</feature>
<evidence type="ECO:0000256" key="1">
    <source>
        <dbReference type="SAM" id="Phobius"/>
    </source>
</evidence>
<gene>
    <name evidence="2" type="ORF">C439_11698</name>
</gene>
<proteinExistence type="predicted"/>
<dbReference type="EMBL" id="AOLO01000009">
    <property type="protein sequence ID" value="ELZ99997.1"/>
    <property type="molecule type" value="Genomic_DNA"/>
</dbReference>
<organism evidence="2 3">
    <name type="scientific">Haloferax mediterranei (strain ATCC 33500 / DSM 1411 / JCM 8866 / NBRC 14739 / NCIMB 2177 / R-4)</name>
    <name type="common">Halobacterium mediterranei</name>
    <dbReference type="NCBI Taxonomy" id="523841"/>
    <lineage>
        <taxon>Archaea</taxon>
        <taxon>Methanobacteriati</taxon>
        <taxon>Methanobacteriota</taxon>
        <taxon>Stenosarchaea group</taxon>
        <taxon>Halobacteria</taxon>
        <taxon>Halobacteriales</taxon>
        <taxon>Haloferacaceae</taxon>
        <taxon>Haloferax</taxon>
    </lineage>
</organism>
<dbReference type="AlphaFoldDB" id="M0IVE6"/>
<dbReference type="Proteomes" id="UP000011603">
    <property type="component" value="Unassembled WGS sequence"/>
</dbReference>
<keyword evidence="1" id="KW-0472">Membrane</keyword>
<sequence>MNRATAVAAGAASGYGVAVFAAIAVFFQDMSGSVSVAVAFGVVTLLATFAVTRVTHDK</sequence>
<dbReference type="GeneID" id="54852528"/>
<name>M0IVE6_HALMT</name>